<evidence type="ECO:0000313" key="12">
    <source>
        <dbReference type="EMBL" id="SFM76933.1"/>
    </source>
</evidence>
<keyword evidence="3 6" id="KW-0597">Phosphoprotein</keyword>
<name>A0A1I4TJW7_9EURY</name>
<keyword evidence="13" id="KW-1185">Reference proteome</keyword>
<dbReference type="Pfam" id="PF13426">
    <property type="entry name" value="PAS_9"/>
    <property type="match status" value="2"/>
</dbReference>
<evidence type="ECO:0000256" key="3">
    <source>
        <dbReference type="ARBA" id="ARBA00022553"/>
    </source>
</evidence>
<dbReference type="SMART" id="SM00387">
    <property type="entry name" value="HATPase_c"/>
    <property type="match status" value="1"/>
</dbReference>
<gene>
    <name evidence="12" type="ORF">SAMN04488696_2302</name>
</gene>
<feature type="domain" description="PAS" evidence="10">
    <location>
        <begin position="264"/>
        <end position="334"/>
    </location>
</feature>
<dbReference type="Pfam" id="PF00512">
    <property type="entry name" value="HisKA"/>
    <property type="match status" value="1"/>
</dbReference>
<dbReference type="EMBL" id="FOUJ01000005">
    <property type="protein sequence ID" value="SFM76933.1"/>
    <property type="molecule type" value="Genomic_DNA"/>
</dbReference>
<dbReference type="Pfam" id="PF02518">
    <property type="entry name" value="HATPase_c"/>
    <property type="match status" value="1"/>
</dbReference>
<dbReference type="InterPro" id="IPR000700">
    <property type="entry name" value="PAS-assoc_C"/>
</dbReference>
<dbReference type="GO" id="GO:0005886">
    <property type="term" value="C:plasma membrane"/>
    <property type="evidence" value="ECO:0007669"/>
    <property type="project" value="TreeGrafter"/>
</dbReference>
<dbReference type="SMART" id="SM00091">
    <property type="entry name" value="PAS"/>
    <property type="match status" value="3"/>
</dbReference>
<keyword evidence="7" id="KW-0175">Coiled coil</keyword>
<feature type="domain" description="Histidine kinase" evidence="8">
    <location>
        <begin position="543"/>
        <end position="762"/>
    </location>
</feature>
<evidence type="ECO:0000259" key="10">
    <source>
        <dbReference type="PROSITE" id="PS50112"/>
    </source>
</evidence>
<dbReference type="InterPro" id="IPR036890">
    <property type="entry name" value="HATPase_C_sf"/>
</dbReference>
<dbReference type="CDD" id="cd00082">
    <property type="entry name" value="HisKA"/>
    <property type="match status" value="1"/>
</dbReference>
<dbReference type="PANTHER" id="PTHR43047">
    <property type="entry name" value="TWO-COMPONENT HISTIDINE PROTEIN KINASE"/>
    <property type="match status" value="1"/>
</dbReference>
<dbReference type="CDD" id="cd17538">
    <property type="entry name" value="REC_D1_PleD-like"/>
    <property type="match status" value="1"/>
</dbReference>
<organism evidence="12 13">
    <name type="scientific">Methanolobus profundi</name>
    <dbReference type="NCBI Taxonomy" id="487685"/>
    <lineage>
        <taxon>Archaea</taxon>
        <taxon>Methanobacteriati</taxon>
        <taxon>Methanobacteriota</taxon>
        <taxon>Stenosarchaea group</taxon>
        <taxon>Methanomicrobia</taxon>
        <taxon>Methanosarcinales</taxon>
        <taxon>Methanosarcinaceae</taxon>
        <taxon>Methanolobus</taxon>
    </lineage>
</organism>
<dbReference type="NCBIfam" id="TIGR00229">
    <property type="entry name" value="sensory_box"/>
    <property type="match status" value="3"/>
</dbReference>
<dbReference type="EC" id="2.7.13.3" evidence="2"/>
<feature type="modified residue" description="4-aspartylphosphate" evidence="6">
    <location>
        <position position="56"/>
    </location>
</feature>
<dbReference type="Pfam" id="PF00072">
    <property type="entry name" value="Response_reg"/>
    <property type="match status" value="1"/>
</dbReference>
<feature type="domain" description="PAC" evidence="11">
    <location>
        <begin position="211"/>
        <end position="263"/>
    </location>
</feature>
<dbReference type="FunFam" id="3.30.565.10:FF:000006">
    <property type="entry name" value="Sensor histidine kinase WalK"/>
    <property type="match status" value="1"/>
</dbReference>
<dbReference type="PROSITE" id="PS50113">
    <property type="entry name" value="PAC"/>
    <property type="match status" value="3"/>
</dbReference>
<dbReference type="Gene3D" id="3.40.50.2300">
    <property type="match status" value="1"/>
</dbReference>
<keyword evidence="4" id="KW-0808">Transferase</keyword>
<dbReference type="Gene3D" id="3.30.450.20">
    <property type="entry name" value="PAS domain"/>
    <property type="match status" value="3"/>
</dbReference>
<evidence type="ECO:0000259" key="8">
    <source>
        <dbReference type="PROSITE" id="PS50109"/>
    </source>
</evidence>
<evidence type="ECO:0000256" key="7">
    <source>
        <dbReference type="SAM" id="Coils"/>
    </source>
</evidence>
<accession>A0A1I4TJW7</accession>
<evidence type="ECO:0000256" key="1">
    <source>
        <dbReference type="ARBA" id="ARBA00000085"/>
    </source>
</evidence>
<protein>
    <recommendedName>
        <fullName evidence="2">histidine kinase</fullName>
        <ecNumber evidence="2">2.7.13.3</ecNumber>
    </recommendedName>
</protein>
<dbReference type="PANTHER" id="PTHR43047:SF72">
    <property type="entry name" value="OSMOSENSING HISTIDINE PROTEIN KINASE SLN1"/>
    <property type="match status" value="1"/>
</dbReference>
<feature type="domain" description="Response regulatory" evidence="9">
    <location>
        <begin position="8"/>
        <end position="123"/>
    </location>
</feature>
<evidence type="ECO:0000256" key="5">
    <source>
        <dbReference type="ARBA" id="ARBA00022777"/>
    </source>
</evidence>
<dbReference type="PRINTS" id="PR00344">
    <property type="entry name" value="BCTRLSENSOR"/>
</dbReference>
<dbReference type="InterPro" id="IPR013656">
    <property type="entry name" value="PAS_4"/>
</dbReference>
<dbReference type="CDD" id="cd16922">
    <property type="entry name" value="HATPase_EvgS-ArcB-TorS-like"/>
    <property type="match status" value="1"/>
</dbReference>
<comment type="catalytic activity">
    <reaction evidence="1">
        <text>ATP + protein L-histidine = ADP + protein N-phospho-L-histidine.</text>
        <dbReference type="EC" id="2.7.13.3"/>
    </reaction>
</comment>
<evidence type="ECO:0000259" key="9">
    <source>
        <dbReference type="PROSITE" id="PS50110"/>
    </source>
</evidence>
<dbReference type="SUPFAM" id="SSF47384">
    <property type="entry name" value="Homodimeric domain of signal transducing histidine kinase"/>
    <property type="match status" value="1"/>
</dbReference>
<dbReference type="InterPro" id="IPR003661">
    <property type="entry name" value="HisK_dim/P_dom"/>
</dbReference>
<dbReference type="GO" id="GO:0000155">
    <property type="term" value="F:phosphorelay sensor kinase activity"/>
    <property type="evidence" value="ECO:0007669"/>
    <property type="project" value="InterPro"/>
</dbReference>
<feature type="domain" description="PAC" evidence="11">
    <location>
        <begin position="466"/>
        <end position="518"/>
    </location>
</feature>
<evidence type="ECO:0000256" key="6">
    <source>
        <dbReference type="PROSITE-ProRule" id="PRU00169"/>
    </source>
</evidence>
<dbReference type="PROSITE" id="PS50109">
    <property type="entry name" value="HIS_KIN"/>
    <property type="match status" value="1"/>
</dbReference>
<dbReference type="InterPro" id="IPR035965">
    <property type="entry name" value="PAS-like_dom_sf"/>
</dbReference>
<dbReference type="InterPro" id="IPR036097">
    <property type="entry name" value="HisK_dim/P_sf"/>
</dbReference>
<feature type="domain" description="PAS" evidence="10">
    <location>
        <begin position="387"/>
        <end position="457"/>
    </location>
</feature>
<sequence>MEKKPAHSILIVDDDPLNVKLLETFLSKDYKILKAYSGEDALSIIGMEEVDLVLLDIMMPGIDGYEVCRRIKSSRSTQFIQVVMITALSSRDDRIMGLEAGADEFLVKPIDRIEVITRVKTLLNSKELYDELISERDRAQDYLDISGCMIVAFDSDGTVKLANKKCCHVLGYEESELIGKNWVRDIVPPEDRDGVSSVFSNVVKGNIDEVSVFENSVLTKNGEKRIIHWNNAYMRDSDGNIIGTLSSGSDVTEERMATMRLKASEEKFRILFENAADAIIIFDTDCNIIDVNSVAFDMLGYKEDELLKMSRHDLVAPASYGTCDEKVADVMDDKCNRFEITYMKKDGTLIPVEMGVRVIEYNGISALLSNVRDVSERKNSEKVLKESEQKFRLLAENANDVIWTLDKSGRFNYTSPSVFKLRGYTPDEVAEQTFDEIFPPEHKNTVIGAIARFYEKLEAGAGNYSEKFEIEQYHKDGHRVWTETVANPVYDDEGNFQFFLGVSRDISERKRAEEEIDHYTEELAKKNEELKSLDRMKDEFISNLSHELKTPLISIKGYSELVHDEVLGPLNSRQKNAMKTVLDKYDHLSFLMDSLIYMSIVKSGKVHYRLDPIRVVDSLNKVIDYFKFQSQDKALILLIDIEDDLPLIKGDVEYMPYLFRAIIDNAIKFSQSGSEVLISAFSEDDKVHITVTDSGIGIPKHELPNIFRRFYQVDGSMSRRYGGSGLGLYVSKTIAEIHNGEIWVESDEGKGTTVHVRFPIFRS</sequence>
<dbReference type="InterPro" id="IPR003594">
    <property type="entry name" value="HATPase_dom"/>
</dbReference>
<dbReference type="STRING" id="487685.SAMN04488696_2302"/>
<evidence type="ECO:0000256" key="2">
    <source>
        <dbReference type="ARBA" id="ARBA00012438"/>
    </source>
</evidence>
<dbReference type="SUPFAM" id="SSF55785">
    <property type="entry name" value="PYP-like sensor domain (PAS domain)"/>
    <property type="match status" value="3"/>
</dbReference>
<dbReference type="Gene3D" id="1.10.287.130">
    <property type="match status" value="1"/>
</dbReference>
<dbReference type="InterPro" id="IPR005467">
    <property type="entry name" value="His_kinase_dom"/>
</dbReference>
<dbReference type="RefSeq" id="WP_091937063.1">
    <property type="nucleotide sequence ID" value="NZ_FOUJ01000005.1"/>
</dbReference>
<dbReference type="SUPFAM" id="SSF55874">
    <property type="entry name" value="ATPase domain of HSP90 chaperone/DNA topoisomerase II/histidine kinase"/>
    <property type="match status" value="1"/>
</dbReference>
<dbReference type="InterPro" id="IPR011006">
    <property type="entry name" value="CheY-like_superfamily"/>
</dbReference>
<dbReference type="Gene3D" id="3.30.565.10">
    <property type="entry name" value="Histidine kinase-like ATPase, C-terminal domain"/>
    <property type="match status" value="1"/>
</dbReference>
<dbReference type="GO" id="GO:0009927">
    <property type="term" value="F:histidine phosphotransfer kinase activity"/>
    <property type="evidence" value="ECO:0007669"/>
    <property type="project" value="TreeGrafter"/>
</dbReference>
<dbReference type="AlphaFoldDB" id="A0A1I4TJW7"/>
<dbReference type="InterPro" id="IPR004358">
    <property type="entry name" value="Sig_transdc_His_kin-like_C"/>
</dbReference>
<reference evidence="13" key="1">
    <citation type="submission" date="2016-10" db="EMBL/GenBank/DDBJ databases">
        <authorList>
            <person name="Varghese N."/>
            <person name="Submissions S."/>
        </authorList>
    </citation>
    <scope>NUCLEOTIDE SEQUENCE [LARGE SCALE GENOMIC DNA]</scope>
    <source>
        <strain evidence="13">Mob M</strain>
    </source>
</reference>
<proteinExistence type="predicted"/>
<dbReference type="Proteomes" id="UP000198535">
    <property type="component" value="Unassembled WGS sequence"/>
</dbReference>
<evidence type="ECO:0000313" key="13">
    <source>
        <dbReference type="Proteomes" id="UP000198535"/>
    </source>
</evidence>
<dbReference type="CDD" id="cd00130">
    <property type="entry name" value="PAS"/>
    <property type="match status" value="3"/>
</dbReference>
<dbReference type="SMART" id="SM00448">
    <property type="entry name" value="REC"/>
    <property type="match status" value="1"/>
</dbReference>
<dbReference type="InterPro" id="IPR000014">
    <property type="entry name" value="PAS"/>
</dbReference>
<dbReference type="SUPFAM" id="SSF52172">
    <property type="entry name" value="CheY-like"/>
    <property type="match status" value="1"/>
</dbReference>
<feature type="domain" description="PAS" evidence="10">
    <location>
        <begin position="135"/>
        <end position="206"/>
    </location>
</feature>
<dbReference type="SMART" id="SM00086">
    <property type="entry name" value="PAC"/>
    <property type="match status" value="3"/>
</dbReference>
<dbReference type="InterPro" id="IPR001610">
    <property type="entry name" value="PAC"/>
</dbReference>
<feature type="domain" description="PAC" evidence="11">
    <location>
        <begin position="336"/>
        <end position="386"/>
    </location>
</feature>
<evidence type="ECO:0000256" key="4">
    <source>
        <dbReference type="ARBA" id="ARBA00022679"/>
    </source>
</evidence>
<dbReference type="OrthoDB" id="3369at2157"/>
<feature type="coiled-coil region" evidence="7">
    <location>
        <begin position="502"/>
        <end position="543"/>
    </location>
</feature>
<dbReference type="PROSITE" id="PS50112">
    <property type="entry name" value="PAS"/>
    <property type="match status" value="3"/>
</dbReference>
<dbReference type="Pfam" id="PF08448">
    <property type="entry name" value="PAS_4"/>
    <property type="match status" value="1"/>
</dbReference>
<evidence type="ECO:0000259" key="11">
    <source>
        <dbReference type="PROSITE" id="PS50113"/>
    </source>
</evidence>
<keyword evidence="5" id="KW-0418">Kinase</keyword>
<dbReference type="PROSITE" id="PS50110">
    <property type="entry name" value="RESPONSE_REGULATORY"/>
    <property type="match status" value="1"/>
</dbReference>
<dbReference type="SMART" id="SM00388">
    <property type="entry name" value="HisKA"/>
    <property type="match status" value="1"/>
</dbReference>
<dbReference type="InterPro" id="IPR001789">
    <property type="entry name" value="Sig_transdc_resp-reg_receiver"/>
</dbReference>